<gene>
    <name evidence="1" type="ORF">cpu_05870</name>
</gene>
<dbReference type="InterPro" id="IPR005370">
    <property type="entry name" value="UPF0180"/>
</dbReference>
<dbReference type="AlphaFoldDB" id="A0A1L8CT51"/>
<name>A0A1L8CT51_9THEO</name>
<evidence type="ECO:0008006" key="3">
    <source>
        <dbReference type="Google" id="ProtNLM"/>
    </source>
</evidence>
<accession>A0A1L8CT51</accession>
<protein>
    <recommendedName>
        <fullName evidence="3">YkuS family protein</fullName>
    </recommendedName>
</protein>
<dbReference type="OrthoDB" id="1708042at2"/>
<organism evidence="1 2">
    <name type="scientific">Carboxydothermus pertinax</name>
    <dbReference type="NCBI Taxonomy" id="870242"/>
    <lineage>
        <taxon>Bacteria</taxon>
        <taxon>Bacillati</taxon>
        <taxon>Bacillota</taxon>
        <taxon>Clostridia</taxon>
        <taxon>Thermoanaerobacterales</taxon>
        <taxon>Thermoanaerobacteraceae</taxon>
        <taxon>Carboxydothermus</taxon>
    </lineage>
</organism>
<evidence type="ECO:0000313" key="1">
    <source>
        <dbReference type="EMBL" id="GAV22077.1"/>
    </source>
</evidence>
<dbReference type="Proteomes" id="UP000187485">
    <property type="component" value="Unassembled WGS sequence"/>
</dbReference>
<sequence>MKKVAVEQGLSNLYEVLRESGYQVVDPRQEQRVDAFVVSGVKNNLMGMQDTDTKAPVINASGRTPEEIVNVLREKIGD</sequence>
<keyword evidence="2" id="KW-1185">Reference proteome</keyword>
<dbReference type="RefSeq" id="WP_075858518.1">
    <property type="nucleotide sequence ID" value="NZ_BDJK01000009.1"/>
</dbReference>
<proteinExistence type="predicted"/>
<dbReference type="STRING" id="870242.cpu_05870"/>
<comment type="caution">
    <text evidence="1">The sequence shown here is derived from an EMBL/GenBank/DDBJ whole genome shotgun (WGS) entry which is preliminary data.</text>
</comment>
<dbReference type="Pfam" id="PF03698">
    <property type="entry name" value="UPF0180"/>
    <property type="match status" value="1"/>
</dbReference>
<evidence type="ECO:0000313" key="2">
    <source>
        <dbReference type="Proteomes" id="UP000187485"/>
    </source>
</evidence>
<reference evidence="2" key="1">
    <citation type="submission" date="2016-12" db="EMBL/GenBank/DDBJ databases">
        <title>Draft Genome Sequences od Carboxydothermus pertinax and islandicus, Hydrogenogenic Carboxydotrophic Bacteria.</title>
        <authorList>
            <person name="Fukuyama Y."/>
            <person name="Ohmae K."/>
            <person name="Yoneda Y."/>
            <person name="Yoshida T."/>
            <person name="Sako Y."/>
        </authorList>
    </citation>
    <scope>NUCLEOTIDE SEQUENCE [LARGE SCALE GENOMIC DNA]</scope>
    <source>
        <strain evidence="2">Ug1</strain>
    </source>
</reference>
<dbReference type="EMBL" id="BDJK01000009">
    <property type="protein sequence ID" value="GAV22077.1"/>
    <property type="molecule type" value="Genomic_DNA"/>
</dbReference>